<dbReference type="PANTHER" id="PTHR40265">
    <property type="entry name" value="BLL2707 PROTEIN"/>
    <property type="match status" value="1"/>
</dbReference>
<proteinExistence type="predicted"/>
<evidence type="ECO:0000259" key="1">
    <source>
        <dbReference type="Pfam" id="PF13468"/>
    </source>
</evidence>
<dbReference type="AlphaFoldDB" id="A0A5Q2F6N4"/>
<dbReference type="Gene3D" id="3.10.180.10">
    <property type="entry name" value="2,3-Dihydroxybiphenyl 1,2-Dioxygenase, domain 1"/>
    <property type="match status" value="1"/>
</dbReference>
<feature type="domain" description="Glyoxalase-like" evidence="1">
    <location>
        <begin position="18"/>
        <end position="198"/>
    </location>
</feature>
<organism evidence="2 3">
    <name type="scientific">Raineyella fluvialis</name>
    <dbReference type="NCBI Taxonomy" id="2662261"/>
    <lineage>
        <taxon>Bacteria</taxon>
        <taxon>Bacillati</taxon>
        <taxon>Actinomycetota</taxon>
        <taxon>Actinomycetes</taxon>
        <taxon>Propionibacteriales</taxon>
        <taxon>Propionibacteriaceae</taxon>
        <taxon>Raineyella</taxon>
    </lineage>
</organism>
<sequence>MGGRVMPPQPTGAIPHHLDHLVFATPDLPTAVASLEEAIGVRATPGGRHPGRGTRNYLISFSDTSYLEIIGPDDEAEADASDGSTEAKPFGLNELDEPVLRGWAVHPADLDEAAVAARRAGADLGDPWPVSRRTPEGTLLRWRLASRHPAPFDGVVPFLIDWGQTAHPASSGLPAARLESLTLRHTNPAAATHVLTALGVDLPVAAGRPGLTAVVSGPKGSIVLS</sequence>
<dbReference type="Pfam" id="PF13468">
    <property type="entry name" value="Glyoxalase_3"/>
    <property type="match status" value="1"/>
</dbReference>
<dbReference type="PANTHER" id="PTHR40265:SF1">
    <property type="entry name" value="GLYOXALASE-LIKE DOMAIN-CONTAINING PROTEIN"/>
    <property type="match status" value="1"/>
</dbReference>
<dbReference type="KEGG" id="rain:Rai3103_00890"/>
<evidence type="ECO:0000313" key="3">
    <source>
        <dbReference type="Proteomes" id="UP000386847"/>
    </source>
</evidence>
<dbReference type="EMBL" id="CP045725">
    <property type="protein sequence ID" value="QGF22479.1"/>
    <property type="molecule type" value="Genomic_DNA"/>
</dbReference>
<gene>
    <name evidence="2" type="ORF">Rai3103_00890</name>
</gene>
<name>A0A5Q2F6N4_9ACTN</name>
<dbReference type="SUPFAM" id="SSF54593">
    <property type="entry name" value="Glyoxalase/Bleomycin resistance protein/Dihydroxybiphenyl dioxygenase"/>
    <property type="match status" value="1"/>
</dbReference>
<accession>A0A5Q2F6N4</accession>
<dbReference type="InterPro" id="IPR025870">
    <property type="entry name" value="Glyoxalase-like_dom"/>
</dbReference>
<dbReference type="Proteomes" id="UP000386847">
    <property type="component" value="Chromosome"/>
</dbReference>
<keyword evidence="3" id="KW-1185">Reference proteome</keyword>
<dbReference type="InterPro" id="IPR029068">
    <property type="entry name" value="Glyas_Bleomycin-R_OHBP_Dase"/>
</dbReference>
<evidence type="ECO:0000313" key="2">
    <source>
        <dbReference type="EMBL" id="QGF22479.1"/>
    </source>
</evidence>
<reference evidence="2 3" key="1">
    <citation type="submission" date="2019-10" db="EMBL/GenBank/DDBJ databases">
        <title>Genomic analysis of Raineyella sp. CBA3103.</title>
        <authorList>
            <person name="Roh S.W."/>
        </authorList>
    </citation>
    <scope>NUCLEOTIDE SEQUENCE [LARGE SCALE GENOMIC DNA]</scope>
    <source>
        <strain evidence="2 3">CBA3103</strain>
    </source>
</reference>
<protein>
    <submittedName>
        <fullName evidence="2">VOC family protein</fullName>
    </submittedName>
</protein>